<organism evidence="2 3">
    <name type="scientific">Parendozoicomonas haliclonae</name>
    <dbReference type="NCBI Taxonomy" id="1960125"/>
    <lineage>
        <taxon>Bacteria</taxon>
        <taxon>Pseudomonadati</taxon>
        <taxon>Pseudomonadota</taxon>
        <taxon>Gammaproteobacteria</taxon>
        <taxon>Oceanospirillales</taxon>
        <taxon>Endozoicomonadaceae</taxon>
        <taxon>Parendozoicomonas</taxon>
    </lineage>
</organism>
<dbReference type="SUPFAM" id="SSF82171">
    <property type="entry name" value="DPP6 N-terminal domain-like"/>
    <property type="match status" value="1"/>
</dbReference>
<feature type="region of interest" description="Disordered" evidence="1">
    <location>
        <begin position="1"/>
        <end position="29"/>
    </location>
</feature>
<dbReference type="AlphaFoldDB" id="A0A1X7AKT7"/>
<keyword evidence="3" id="KW-1185">Reference proteome</keyword>
<name>A0A1X7AKT7_9GAMM</name>
<accession>A0A1X7AKT7</accession>
<proteinExistence type="predicted"/>
<evidence type="ECO:0000313" key="2">
    <source>
        <dbReference type="EMBL" id="SMA47707.1"/>
    </source>
</evidence>
<dbReference type="Proteomes" id="UP000196573">
    <property type="component" value="Unassembled WGS sequence"/>
</dbReference>
<evidence type="ECO:0000313" key="3">
    <source>
        <dbReference type="Proteomes" id="UP000196573"/>
    </source>
</evidence>
<evidence type="ECO:0008006" key="4">
    <source>
        <dbReference type="Google" id="ProtNLM"/>
    </source>
</evidence>
<dbReference type="CDD" id="cd09917">
    <property type="entry name" value="F-box_SF"/>
    <property type="match status" value="1"/>
</dbReference>
<dbReference type="SUPFAM" id="SSF81383">
    <property type="entry name" value="F-box domain"/>
    <property type="match status" value="1"/>
</dbReference>
<gene>
    <name evidence="2" type="ORF">EHSB41UT_02514</name>
</gene>
<reference evidence="2 3" key="1">
    <citation type="submission" date="2017-03" db="EMBL/GenBank/DDBJ databases">
        <authorList>
            <person name="Afonso C.L."/>
            <person name="Miller P.J."/>
            <person name="Scott M.A."/>
            <person name="Spackman E."/>
            <person name="Goraichik I."/>
            <person name="Dimitrov K.M."/>
            <person name="Suarez D.L."/>
            <person name="Swayne D.E."/>
        </authorList>
    </citation>
    <scope>NUCLEOTIDE SEQUENCE [LARGE SCALE GENOMIC DNA]</scope>
    <source>
        <strain evidence="2">SB41UT1</strain>
    </source>
</reference>
<dbReference type="InterPro" id="IPR036047">
    <property type="entry name" value="F-box-like_dom_sf"/>
</dbReference>
<evidence type="ECO:0000256" key="1">
    <source>
        <dbReference type="SAM" id="MobiDB-lite"/>
    </source>
</evidence>
<dbReference type="EMBL" id="FWPT01000005">
    <property type="protein sequence ID" value="SMA47707.1"/>
    <property type="molecule type" value="Genomic_DNA"/>
</dbReference>
<sequence length="489" mass="55177">MESMQISTSGNNPTSLSAPETAQSRPQQAPFQGFSVETLEHIASFLPIRGLMAFSRVSRSCYQIASWHISSGRAFAKTCAGQLPVCYQPEYFSYAIKPWLQVVQSDSDEVDDLESCKALPDFPERVNLSIAKTLGRLPELRLYRIFCRKHSAYQENSYPQLSADGTHFAISDDHIFVQTELFRIAGIHPPVHVKDLNLAPILGKSYFSEDSCFFVAETIEQGVFISRRDQQGRWSAYKRPNPKKVANARESAINPITPVKASSITKVLSPEGCPGYIREVFSPDWLHVVTVNRACMEMFSQMESKKWARSSPLISVLHEESPPTPIQVTFSPDSYHCVFKPGLGPPAQLLTTKCALVYTFNRHSCFWHQTGVIRCDKTIRHISFSPNSVLLGVAANDKTLRIYGRTCYGIWMQKGIYRFCHAVDHVSFTKDNFHVIVTTGSIMHYLTIGKMGNNRAEQQLGRAKHKQKTEQTLRLQPPSKRYHLRVPAA</sequence>
<protein>
    <recommendedName>
        <fullName evidence="4">F-box domain-containing protein</fullName>
    </recommendedName>
</protein>